<accession>A0A1H6VQS0</accession>
<dbReference type="Proteomes" id="UP000183077">
    <property type="component" value="Unassembled WGS sequence"/>
</dbReference>
<dbReference type="PANTHER" id="PTHR43265:SF1">
    <property type="entry name" value="ESTERASE ESTD"/>
    <property type="match status" value="1"/>
</dbReference>
<organism evidence="3 4">
    <name type="scientific">Myroides marinus</name>
    <dbReference type="NCBI Taxonomy" id="703342"/>
    <lineage>
        <taxon>Bacteria</taxon>
        <taxon>Pseudomonadati</taxon>
        <taxon>Bacteroidota</taxon>
        <taxon>Flavobacteriia</taxon>
        <taxon>Flavobacteriales</taxon>
        <taxon>Flavobacteriaceae</taxon>
        <taxon>Myroides</taxon>
    </lineage>
</organism>
<dbReference type="InterPro" id="IPR053145">
    <property type="entry name" value="AB_hydrolase_Est10"/>
</dbReference>
<name>A0A1H6VQS0_9FLAO</name>
<dbReference type="InterPro" id="IPR029058">
    <property type="entry name" value="AB_hydrolase_fold"/>
</dbReference>
<dbReference type="RefSeq" id="WP_074746366.1">
    <property type="nucleotide sequence ID" value="NZ_FNYS01000010.1"/>
</dbReference>
<feature type="signal peptide" evidence="1">
    <location>
        <begin position="1"/>
        <end position="19"/>
    </location>
</feature>
<dbReference type="SUPFAM" id="SSF53474">
    <property type="entry name" value="alpha/beta-Hydrolases"/>
    <property type="match status" value="1"/>
</dbReference>
<feature type="domain" description="Serine aminopeptidase S33" evidence="2">
    <location>
        <begin position="65"/>
        <end position="193"/>
    </location>
</feature>
<reference evidence="3 4" key="1">
    <citation type="submission" date="2016-10" db="EMBL/GenBank/DDBJ databases">
        <authorList>
            <person name="de Groot N.N."/>
        </authorList>
    </citation>
    <scope>NUCLEOTIDE SEQUENCE [LARGE SCALE GENOMIC DNA]</scope>
    <source>
        <strain evidence="3 4">DSM 23048</strain>
    </source>
</reference>
<dbReference type="AlphaFoldDB" id="A0A1H6VQS0"/>
<sequence length="303" mass="33692">MKKLIYTLVLALTTSLAFSQTTIQIDSEIDGDLYLANKDNKQLAIIIAGSGPTNKNGNNPGGVKANSYKYLAEGLKENGINTFTYNKRMFAQMKNQTAKEEDGRFEDNVKDLNLVIDYFKKEYSSIILIGHSEGALVATLASQNNTAVSKLVSLQGPGESIDKTLYKQLTAQAPFFAKSVEDIHNKLRNGEQVTDVPPMLMSLYRPSVQPYLISWIKYDPTVEIQKVKQPILILQGDKDLQVKTDQGDNLKKAMPTATLITLKGMNHVLKTVVKDDENLALYSKPEVPLHTELVPTIVNFIKK</sequence>
<proteinExistence type="predicted"/>
<evidence type="ECO:0000313" key="3">
    <source>
        <dbReference type="EMBL" id="SEJ04137.1"/>
    </source>
</evidence>
<dbReference type="InterPro" id="IPR022742">
    <property type="entry name" value="Hydrolase_4"/>
</dbReference>
<feature type="chain" id="PRO_5010296576" description="Serine aminopeptidase S33 domain-containing protein" evidence="1">
    <location>
        <begin position="20"/>
        <end position="303"/>
    </location>
</feature>
<evidence type="ECO:0000259" key="2">
    <source>
        <dbReference type="Pfam" id="PF12146"/>
    </source>
</evidence>
<dbReference type="GeneID" id="82257422"/>
<evidence type="ECO:0000313" key="4">
    <source>
        <dbReference type="Proteomes" id="UP000183077"/>
    </source>
</evidence>
<keyword evidence="1" id="KW-0732">Signal</keyword>
<protein>
    <recommendedName>
        <fullName evidence="2">Serine aminopeptidase S33 domain-containing protein</fullName>
    </recommendedName>
</protein>
<gene>
    <name evidence="3" type="ORF">SAMN04488018_11011</name>
</gene>
<dbReference type="PANTHER" id="PTHR43265">
    <property type="entry name" value="ESTERASE ESTD"/>
    <property type="match status" value="1"/>
</dbReference>
<dbReference type="EMBL" id="FNYS01000010">
    <property type="protein sequence ID" value="SEJ04137.1"/>
    <property type="molecule type" value="Genomic_DNA"/>
</dbReference>
<dbReference type="GO" id="GO:0052689">
    <property type="term" value="F:carboxylic ester hydrolase activity"/>
    <property type="evidence" value="ECO:0007669"/>
    <property type="project" value="TreeGrafter"/>
</dbReference>
<evidence type="ECO:0000256" key="1">
    <source>
        <dbReference type="SAM" id="SignalP"/>
    </source>
</evidence>
<dbReference type="Pfam" id="PF12146">
    <property type="entry name" value="Hydrolase_4"/>
    <property type="match status" value="1"/>
</dbReference>
<dbReference type="Gene3D" id="3.40.50.1820">
    <property type="entry name" value="alpha/beta hydrolase"/>
    <property type="match status" value="1"/>
</dbReference>